<feature type="transmembrane region" description="Helical" evidence="5">
    <location>
        <begin position="451"/>
        <end position="473"/>
    </location>
</feature>
<dbReference type="Pfam" id="PF07690">
    <property type="entry name" value="MFS_1"/>
    <property type="match status" value="1"/>
</dbReference>
<proteinExistence type="predicted"/>
<keyword evidence="2 5" id="KW-0812">Transmembrane</keyword>
<dbReference type="InterPro" id="IPR036259">
    <property type="entry name" value="MFS_trans_sf"/>
</dbReference>
<feature type="transmembrane region" description="Helical" evidence="5">
    <location>
        <begin position="309"/>
        <end position="335"/>
    </location>
</feature>
<protein>
    <submittedName>
        <fullName evidence="7">MFS general substrate transporter</fullName>
    </submittedName>
</protein>
<dbReference type="PANTHER" id="PTHR23502:SF164">
    <property type="entry name" value="MAJOR FACILITATOR SUPERFAMILY (MFS) PROFILE DOMAIN-CONTAINING PROTEIN"/>
    <property type="match status" value="1"/>
</dbReference>
<feature type="transmembrane region" description="Helical" evidence="5">
    <location>
        <begin position="179"/>
        <end position="197"/>
    </location>
</feature>
<dbReference type="SUPFAM" id="SSF103473">
    <property type="entry name" value="MFS general substrate transporter"/>
    <property type="match status" value="1"/>
</dbReference>
<accession>A0A9P8ETZ4</accession>
<dbReference type="AlphaFoldDB" id="A0A9P8ETZ4"/>
<dbReference type="Proteomes" id="UP000779574">
    <property type="component" value="Unassembled WGS sequence"/>
</dbReference>
<evidence type="ECO:0000313" key="8">
    <source>
        <dbReference type="Proteomes" id="UP000779574"/>
    </source>
</evidence>
<keyword evidence="4 5" id="KW-0472">Membrane</keyword>
<feature type="transmembrane region" description="Helical" evidence="5">
    <location>
        <begin position="427"/>
        <end position="444"/>
    </location>
</feature>
<reference evidence="7" key="2">
    <citation type="submission" date="2021-08" db="EMBL/GenBank/DDBJ databases">
        <authorList>
            <person name="Gostincar C."/>
            <person name="Sun X."/>
            <person name="Song Z."/>
            <person name="Gunde-Cimerman N."/>
        </authorList>
    </citation>
    <scope>NUCLEOTIDE SEQUENCE</scope>
    <source>
        <strain evidence="7">EXF-9911</strain>
    </source>
</reference>
<reference evidence="7" key="1">
    <citation type="journal article" date="2021" name="J Fungi (Basel)">
        <title>Virulence traits and population genomics of the black yeast Aureobasidium melanogenum.</title>
        <authorList>
            <person name="Cernosa A."/>
            <person name="Sun X."/>
            <person name="Gostincar C."/>
            <person name="Fang C."/>
            <person name="Gunde-Cimerman N."/>
            <person name="Song Z."/>
        </authorList>
    </citation>
    <scope>NUCLEOTIDE SEQUENCE</scope>
    <source>
        <strain evidence="7">EXF-9911</strain>
    </source>
</reference>
<dbReference type="GO" id="GO:0005886">
    <property type="term" value="C:plasma membrane"/>
    <property type="evidence" value="ECO:0007669"/>
    <property type="project" value="TreeGrafter"/>
</dbReference>
<feature type="transmembrane region" description="Helical" evidence="5">
    <location>
        <begin position="209"/>
        <end position="229"/>
    </location>
</feature>
<comment type="subcellular location">
    <subcellularLocation>
        <location evidence="1">Membrane</location>
        <topology evidence="1">Multi-pass membrane protein</topology>
    </subcellularLocation>
</comment>
<keyword evidence="3 5" id="KW-1133">Transmembrane helix</keyword>
<feature type="domain" description="Major facilitator superfamily (MFS) profile" evidence="6">
    <location>
        <begin position="53"/>
        <end position="512"/>
    </location>
</feature>
<dbReference type="PROSITE" id="PS50850">
    <property type="entry name" value="MFS"/>
    <property type="match status" value="1"/>
</dbReference>
<evidence type="ECO:0000256" key="5">
    <source>
        <dbReference type="SAM" id="Phobius"/>
    </source>
</evidence>
<dbReference type="OrthoDB" id="268400at2759"/>
<feature type="transmembrane region" description="Helical" evidence="5">
    <location>
        <begin position="97"/>
        <end position="113"/>
    </location>
</feature>
<feature type="transmembrane region" description="Helical" evidence="5">
    <location>
        <begin position="387"/>
        <end position="407"/>
    </location>
</feature>
<dbReference type="EMBL" id="JAHFXF010000067">
    <property type="protein sequence ID" value="KAG9697811.1"/>
    <property type="molecule type" value="Genomic_DNA"/>
</dbReference>
<comment type="caution">
    <text evidence="7">The sequence shown here is derived from an EMBL/GenBank/DDBJ whole genome shotgun (WGS) entry which is preliminary data.</text>
</comment>
<dbReference type="GO" id="GO:0022857">
    <property type="term" value="F:transmembrane transporter activity"/>
    <property type="evidence" value="ECO:0007669"/>
    <property type="project" value="InterPro"/>
</dbReference>
<dbReference type="InterPro" id="IPR020846">
    <property type="entry name" value="MFS_dom"/>
</dbReference>
<evidence type="ECO:0000256" key="3">
    <source>
        <dbReference type="ARBA" id="ARBA00022989"/>
    </source>
</evidence>
<evidence type="ECO:0000256" key="2">
    <source>
        <dbReference type="ARBA" id="ARBA00022692"/>
    </source>
</evidence>
<evidence type="ECO:0000259" key="6">
    <source>
        <dbReference type="PROSITE" id="PS50850"/>
    </source>
</evidence>
<feature type="non-terminal residue" evidence="7">
    <location>
        <position position="1"/>
    </location>
</feature>
<feature type="transmembrane region" description="Helical" evidence="5">
    <location>
        <begin position="347"/>
        <end position="366"/>
    </location>
</feature>
<evidence type="ECO:0000256" key="1">
    <source>
        <dbReference type="ARBA" id="ARBA00004141"/>
    </source>
</evidence>
<feature type="transmembrane region" description="Helical" evidence="5">
    <location>
        <begin position="53"/>
        <end position="77"/>
    </location>
</feature>
<name>A0A9P8ETZ4_AURME</name>
<feature type="transmembrane region" description="Helical" evidence="5">
    <location>
        <begin position="120"/>
        <end position="140"/>
    </location>
</feature>
<organism evidence="7 8">
    <name type="scientific">Aureobasidium melanogenum</name>
    <name type="common">Aureobasidium pullulans var. melanogenum</name>
    <dbReference type="NCBI Taxonomy" id="46634"/>
    <lineage>
        <taxon>Eukaryota</taxon>
        <taxon>Fungi</taxon>
        <taxon>Dikarya</taxon>
        <taxon>Ascomycota</taxon>
        <taxon>Pezizomycotina</taxon>
        <taxon>Dothideomycetes</taxon>
        <taxon>Dothideomycetidae</taxon>
        <taxon>Dothideales</taxon>
        <taxon>Saccotheciaceae</taxon>
        <taxon>Aureobasidium</taxon>
    </lineage>
</organism>
<dbReference type="Gene3D" id="1.20.1250.20">
    <property type="entry name" value="MFS general substrate transporter like domains"/>
    <property type="match status" value="1"/>
</dbReference>
<feature type="transmembrane region" description="Helical" evidence="5">
    <location>
        <begin position="485"/>
        <end position="506"/>
    </location>
</feature>
<gene>
    <name evidence="7" type="ORF">KCU76_g2722</name>
</gene>
<dbReference type="PANTHER" id="PTHR23502">
    <property type="entry name" value="MAJOR FACILITATOR SUPERFAMILY"/>
    <property type="match status" value="1"/>
</dbReference>
<evidence type="ECO:0000313" key="7">
    <source>
        <dbReference type="EMBL" id="KAG9697811.1"/>
    </source>
</evidence>
<evidence type="ECO:0000256" key="4">
    <source>
        <dbReference type="ARBA" id="ARBA00023136"/>
    </source>
</evidence>
<dbReference type="InterPro" id="IPR011701">
    <property type="entry name" value="MFS"/>
</dbReference>
<sequence length="530" mass="58771">MSDLKKPDVEEIEKIYDHESSDVQLIVNNETVLLPIPSEDPKDPLNLPPWRKWAILVIISAFSCSAAVLASGLGLIFPMVVRDYPGQELKANDLQTYPTLFMGIGNMLSLPITNVVGRRAIFLASIVLLIVGGMWCAYSQSLESHIAGRMVMSLAAGQSEALSPMIVQEIHFLHERGRKLGWFIFIQNFTVGIFFFSETYMVSAWGWRWWYGFFTIFNAVVLLVAFPLASETLWIRPDAATEGVPNASTDTHLNELTRVTTAHGNIIRPDIYGPRTWRSDLKLFTKGSRWSTVPVFYLDLLKGFCHPTLFWLLVLNGAYLGLYIFQASTFAGVLLKPPYSMTFNNLGYVQGAQILVCIGFLPLLGYGSDLVIKFMSQRNNGTYKAEYRLLLLIIPGISTLICAIIYGQAAQYPAEWNRLAVAFPYNFIFFGFLGANIVGITYGIDSFPLKAAPVLVVICAGRGLISFGLSYAVLPSIAALGYDGIMNILGGLTAGITVLAVPLYFFGPYLRRLGRVYYGFGESKTHHGAH</sequence>